<dbReference type="Proteomes" id="UP000770717">
    <property type="component" value="Unassembled WGS sequence"/>
</dbReference>
<gene>
    <name evidence="2" type="ORF">GDO78_012946</name>
</gene>
<proteinExistence type="predicted"/>
<dbReference type="OrthoDB" id="9909727at2759"/>
<reference evidence="2" key="1">
    <citation type="thesis" date="2020" institute="ProQuest LLC" country="789 East Eisenhower Parkway, Ann Arbor, MI, USA">
        <title>Comparative Genomics and Chromosome Evolution.</title>
        <authorList>
            <person name="Mudd A.B."/>
        </authorList>
    </citation>
    <scope>NUCLEOTIDE SEQUENCE</scope>
    <source>
        <strain evidence="2">HN-11 Male</strain>
        <tissue evidence="2">Kidney and liver</tissue>
    </source>
</reference>
<sequence length="295" mass="32756">MSDDESSVDHSGQDYISPLADSRPGQKLSAQLPDSGSSEGVPIPAHANRTVEVSDAIRMERLIQSCSAAVLLGQQHAARKGQQYEPIPVSLPAPDLRPRLVWILGNYFITSVYRRMSKIPDGRQLGFPRSKATIRWLEHEKLPWDDVIPAVSHYAKKYGHPDILIVHAGESELASTRTKELTQYIQGDLLKLRSILPLAVIVWSQMVCIRKRPAPYSGRRLDRACNKINNAVSIHLEGSGVVCINHSNLLKETSDLFKRSGLTLTLVGTKIFCTNLQEGIEKALQLWKQSHGVNA</sequence>
<evidence type="ECO:0000313" key="2">
    <source>
        <dbReference type="EMBL" id="KAG9477701.1"/>
    </source>
</evidence>
<evidence type="ECO:0000313" key="3">
    <source>
        <dbReference type="Proteomes" id="UP000770717"/>
    </source>
</evidence>
<name>A0A8J6EZU7_ELECQ</name>
<feature type="compositionally biased region" description="Polar residues" evidence="1">
    <location>
        <begin position="28"/>
        <end position="38"/>
    </location>
</feature>
<feature type="region of interest" description="Disordered" evidence="1">
    <location>
        <begin position="1"/>
        <end position="47"/>
    </location>
</feature>
<keyword evidence="3" id="KW-1185">Reference proteome</keyword>
<comment type="caution">
    <text evidence="2">The sequence shown here is derived from an EMBL/GenBank/DDBJ whole genome shotgun (WGS) entry which is preliminary data.</text>
</comment>
<accession>A0A8J6EZU7</accession>
<dbReference type="EMBL" id="WNTK01000009">
    <property type="protein sequence ID" value="KAG9477701.1"/>
    <property type="molecule type" value="Genomic_DNA"/>
</dbReference>
<evidence type="ECO:0000256" key="1">
    <source>
        <dbReference type="SAM" id="MobiDB-lite"/>
    </source>
</evidence>
<organism evidence="2 3">
    <name type="scientific">Eleutherodactylus coqui</name>
    <name type="common">Puerto Rican coqui</name>
    <dbReference type="NCBI Taxonomy" id="57060"/>
    <lineage>
        <taxon>Eukaryota</taxon>
        <taxon>Metazoa</taxon>
        <taxon>Chordata</taxon>
        <taxon>Craniata</taxon>
        <taxon>Vertebrata</taxon>
        <taxon>Euteleostomi</taxon>
        <taxon>Amphibia</taxon>
        <taxon>Batrachia</taxon>
        <taxon>Anura</taxon>
        <taxon>Neobatrachia</taxon>
        <taxon>Hyloidea</taxon>
        <taxon>Eleutherodactylidae</taxon>
        <taxon>Eleutherodactylinae</taxon>
        <taxon>Eleutherodactylus</taxon>
        <taxon>Eleutherodactylus</taxon>
    </lineage>
</organism>
<dbReference type="AlphaFoldDB" id="A0A8J6EZU7"/>
<protein>
    <submittedName>
        <fullName evidence="2">Uncharacterized protein</fullName>
    </submittedName>
</protein>